<dbReference type="SMART" id="SM00442">
    <property type="entry name" value="FGF"/>
    <property type="match status" value="1"/>
</dbReference>
<evidence type="ECO:0000256" key="2">
    <source>
        <dbReference type="RuleBase" id="RU049442"/>
    </source>
</evidence>
<dbReference type="PRINTS" id="PR00262">
    <property type="entry name" value="IL1HBGF"/>
</dbReference>
<dbReference type="Pfam" id="PF00167">
    <property type="entry name" value="FGF"/>
    <property type="match status" value="1"/>
</dbReference>
<evidence type="ECO:0000256" key="1">
    <source>
        <dbReference type="ARBA" id="ARBA00007936"/>
    </source>
</evidence>
<keyword evidence="5" id="KW-1185">Reference proteome</keyword>
<feature type="region of interest" description="Disordered" evidence="3">
    <location>
        <begin position="369"/>
        <end position="389"/>
    </location>
</feature>
<comment type="caution">
    <text evidence="4">The sequence shown here is derived from an EMBL/GenBank/DDBJ whole genome shotgun (WGS) entry which is preliminary data.</text>
</comment>
<dbReference type="InterPro" id="IPR008996">
    <property type="entry name" value="IL1/FGF"/>
</dbReference>
<evidence type="ECO:0000313" key="5">
    <source>
        <dbReference type="Proteomes" id="UP000518266"/>
    </source>
</evidence>
<dbReference type="Proteomes" id="UP000518266">
    <property type="component" value="Unassembled WGS sequence"/>
</dbReference>
<accession>A0A7J5X9Q4</accession>
<feature type="region of interest" description="Disordered" evidence="3">
    <location>
        <begin position="1"/>
        <end position="23"/>
    </location>
</feature>
<reference evidence="4 5" key="1">
    <citation type="submission" date="2020-03" db="EMBL/GenBank/DDBJ databases">
        <title>Dissostichus mawsoni Genome sequencing and assembly.</title>
        <authorList>
            <person name="Park H."/>
        </authorList>
    </citation>
    <scope>NUCLEOTIDE SEQUENCE [LARGE SCALE GENOMIC DNA]</scope>
    <source>
        <strain evidence="4">DM0001</strain>
        <tissue evidence="4">Muscle</tissue>
    </source>
</reference>
<comment type="similarity">
    <text evidence="1 2">Belongs to the heparin-binding growth factors family.</text>
</comment>
<dbReference type="PANTHER" id="PTHR11486">
    <property type="entry name" value="FIBROBLAST GROWTH FACTOR"/>
    <property type="match status" value="1"/>
</dbReference>
<dbReference type="AlphaFoldDB" id="A0A7J5X9Q4"/>
<dbReference type="SUPFAM" id="SSF50353">
    <property type="entry name" value="Cytokine"/>
    <property type="match status" value="1"/>
</dbReference>
<proteinExistence type="inferred from homology"/>
<organism evidence="4 5">
    <name type="scientific">Dissostichus mawsoni</name>
    <name type="common">Antarctic cod</name>
    <dbReference type="NCBI Taxonomy" id="36200"/>
    <lineage>
        <taxon>Eukaryota</taxon>
        <taxon>Metazoa</taxon>
        <taxon>Chordata</taxon>
        <taxon>Craniata</taxon>
        <taxon>Vertebrata</taxon>
        <taxon>Euteleostomi</taxon>
        <taxon>Actinopterygii</taxon>
        <taxon>Neopterygii</taxon>
        <taxon>Teleostei</taxon>
        <taxon>Neoteleostei</taxon>
        <taxon>Acanthomorphata</taxon>
        <taxon>Eupercaria</taxon>
        <taxon>Perciformes</taxon>
        <taxon>Notothenioidei</taxon>
        <taxon>Nototheniidae</taxon>
        <taxon>Dissostichus</taxon>
    </lineage>
</organism>
<feature type="region of interest" description="Disordered" evidence="3">
    <location>
        <begin position="432"/>
        <end position="469"/>
    </location>
</feature>
<dbReference type="Gene3D" id="2.80.10.50">
    <property type="match status" value="1"/>
</dbReference>
<dbReference type="PRINTS" id="PR00263">
    <property type="entry name" value="HBGFFGF"/>
</dbReference>
<dbReference type="OrthoDB" id="6158176at2759"/>
<feature type="compositionally biased region" description="Basic residues" evidence="3">
    <location>
        <begin position="441"/>
        <end position="469"/>
    </location>
</feature>
<evidence type="ECO:0000256" key="3">
    <source>
        <dbReference type="SAM" id="MobiDB-lite"/>
    </source>
</evidence>
<protein>
    <recommendedName>
        <fullName evidence="2">Fibroblast growth factor</fullName>
        <shortName evidence="2">FGF</shortName>
    </recommendedName>
</protein>
<dbReference type="InterPro" id="IPR002209">
    <property type="entry name" value="Fibroblast_GF_fam"/>
</dbReference>
<gene>
    <name evidence="4" type="ORF">F7725_026992</name>
</gene>
<dbReference type="EMBL" id="JAAKFY010000027">
    <property type="protein sequence ID" value="KAF3833327.1"/>
    <property type="molecule type" value="Genomic_DNA"/>
</dbReference>
<name>A0A7J5X9Q4_DISMA</name>
<sequence>MQGSCPGEMSISRPVKTENNNSSNGWREMAIMEHRTTAAPHQRTPITLSRMKNLSTLWVIFPNLQTDTNLKSPTMNQSFNGSELHARLWFGTGPGPQLPYSGINGRCLIEGSVRFDILSRYHNNRAKNGRSGAGGLLLKLMEELCVWAGRRRAPPQGQARLLDQDRVSCSFTVCAPALSQTRRRFQQQRENRRVVLSAVCLGLGCAQGWSSGALGPRHFNGTPRAGLEFYIFPPQSSLPGHATMLMIFLLPVGSRYSPGPLHPGPGVRPPAAGDAGGRGGVYEHLGGAPRRRKLYCATKYHLQINSNGKIDGSLEENNPFSIMEITAVDVGVVAIKGLFSGRYLAMNDKGRLYASRIHELGYNTYASRHHSTEQPLAPGGGSRRRASAKRQWYVSINGKGRPRRGFKTRSTDKASLFLPRVLGNKDHEMVRRLRDSQSAQHHTHHNGRRGDRRRRRHRARKGRGRGPED</sequence>
<dbReference type="GO" id="GO:0008083">
    <property type="term" value="F:growth factor activity"/>
    <property type="evidence" value="ECO:0007669"/>
    <property type="project" value="InterPro"/>
</dbReference>
<evidence type="ECO:0000313" key="4">
    <source>
        <dbReference type="EMBL" id="KAF3833327.1"/>
    </source>
</evidence>